<evidence type="ECO:0000256" key="1">
    <source>
        <dbReference type="SAM" id="MobiDB-lite"/>
    </source>
</evidence>
<reference evidence="2" key="1">
    <citation type="journal article" date="2012" name="Nat. Biotechnol.">
        <title>Draft genome sequence of pigeonpea (Cajanus cajan), an orphan legume crop of resource-poor farmers.</title>
        <authorList>
            <person name="Varshney R.K."/>
            <person name="Chen W."/>
            <person name="Li Y."/>
            <person name="Bharti A.K."/>
            <person name="Saxena R.K."/>
            <person name="Schlueter J.A."/>
            <person name="Donoghue M.T."/>
            <person name="Azam S."/>
            <person name="Fan G."/>
            <person name="Whaley A.M."/>
            <person name="Farmer A.D."/>
            <person name="Sheridan J."/>
            <person name="Iwata A."/>
            <person name="Tuteja R."/>
            <person name="Penmetsa R.V."/>
            <person name="Wu W."/>
            <person name="Upadhyaya H.D."/>
            <person name="Yang S.P."/>
            <person name="Shah T."/>
            <person name="Saxena K.B."/>
            <person name="Michael T."/>
            <person name="McCombie W.R."/>
            <person name="Yang B."/>
            <person name="Zhang G."/>
            <person name="Yang H."/>
            <person name="Wang J."/>
            <person name="Spillane C."/>
            <person name="Cook D.R."/>
            <person name="May G.D."/>
            <person name="Xu X."/>
            <person name="Jackson S.A."/>
        </authorList>
    </citation>
    <scope>NUCLEOTIDE SEQUENCE [LARGE SCALE GENOMIC DNA]</scope>
</reference>
<sequence>MEDRIGADDCGSRESNVSTRTSINSGASSISISPPGDSGRSEAEKAFLQQMMSSDAASEYSPARISTCRSSWISKYLSACNLLAPVLQSWLLSCIILPQKDEKQAYILNKINEFITKKHTIQSQFI</sequence>
<evidence type="ECO:0000313" key="3">
    <source>
        <dbReference type="Proteomes" id="UP000075243"/>
    </source>
</evidence>
<proteinExistence type="predicted"/>
<keyword evidence="3" id="KW-1185">Reference proteome</keyword>
<dbReference type="Gramene" id="C.cajan_28087.t">
    <property type="protein sequence ID" value="C.cajan_28087.t.cds1"/>
    <property type="gene ID" value="C.cajan_28087"/>
</dbReference>
<feature type="compositionally biased region" description="Low complexity" evidence="1">
    <location>
        <begin position="22"/>
        <end position="38"/>
    </location>
</feature>
<protein>
    <submittedName>
        <fullName evidence="2">Uncharacterized protein</fullName>
    </submittedName>
</protein>
<feature type="compositionally biased region" description="Basic and acidic residues" evidence="1">
    <location>
        <begin position="1"/>
        <end position="12"/>
    </location>
</feature>
<dbReference type="AlphaFoldDB" id="A0A151S0Z6"/>
<organism evidence="2 3">
    <name type="scientific">Cajanus cajan</name>
    <name type="common">Pigeon pea</name>
    <name type="synonym">Cajanus indicus</name>
    <dbReference type="NCBI Taxonomy" id="3821"/>
    <lineage>
        <taxon>Eukaryota</taxon>
        <taxon>Viridiplantae</taxon>
        <taxon>Streptophyta</taxon>
        <taxon>Embryophyta</taxon>
        <taxon>Tracheophyta</taxon>
        <taxon>Spermatophyta</taxon>
        <taxon>Magnoliopsida</taxon>
        <taxon>eudicotyledons</taxon>
        <taxon>Gunneridae</taxon>
        <taxon>Pentapetalae</taxon>
        <taxon>rosids</taxon>
        <taxon>fabids</taxon>
        <taxon>Fabales</taxon>
        <taxon>Fabaceae</taxon>
        <taxon>Papilionoideae</taxon>
        <taxon>50 kb inversion clade</taxon>
        <taxon>NPAAA clade</taxon>
        <taxon>indigoferoid/millettioid clade</taxon>
        <taxon>Phaseoleae</taxon>
        <taxon>Cajanus</taxon>
    </lineage>
</organism>
<gene>
    <name evidence="2" type="ORF">KK1_029868</name>
</gene>
<name>A0A151S0Z6_CAJCA</name>
<accession>A0A151S0Z6</accession>
<dbReference type="EMBL" id="KQ483499">
    <property type="protein sequence ID" value="KYP48491.1"/>
    <property type="molecule type" value="Genomic_DNA"/>
</dbReference>
<evidence type="ECO:0000313" key="2">
    <source>
        <dbReference type="EMBL" id="KYP48491.1"/>
    </source>
</evidence>
<dbReference type="Proteomes" id="UP000075243">
    <property type="component" value="Unassembled WGS sequence"/>
</dbReference>
<feature type="region of interest" description="Disordered" evidence="1">
    <location>
        <begin position="1"/>
        <end position="42"/>
    </location>
</feature>